<gene>
    <name evidence="2" type="ORF">ASPWEDRAFT_45822</name>
</gene>
<organism evidence="2 3">
    <name type="scientific">Aspergillus wentii DTO 134E9</name>
    <dbReference type="NCBI Taxonomy" id="1073089"/>
    <lineage>
        <taxon>Eukaryota</taxon>
        <taxon>Fungi</taxon>
        <taxon>Dikarya</taxon>
        <taxon>Ascomycota</taxon>
        <taxon>Pezizomycotina</taxon>
        <taxon>Eurotiomycetes</taxon>
        <taxon>Eurotiomycetidae</taxon>
        <taxon>Eurotiales</taxon>
        <taxon>Aspergillaceae</taxon>
        <taxon>Aspergillus</taxon>
        <taxon>Aspergillus subgen. Cremei</taxon>
    </lineage>
</organism>
<reference evidence="3" key="1">
    <citation type="journal article" date="2017" name="Genome Biol.">
        <title>Comparative genomics reveals high biological diversity and specific adaptations in the industrially and medically important fungal genus Aspergillus.</title>
        <authorList>
            <person name="de Vries R.P."/>
            <person name="Riley R."/>
            <person name="Wiebenga A."/>
            <person name="Aguilar-Osorio G."/>
            <person name="Amillis S."/>
            <person name="Uchima C.A."/>
            <person name="Anderluh G."/>
            <person name="Asadollahi M."/>
            <person name="Askin M."/>
            <person name="Barry K."/>
            <person name="Battaglia E."/>
            <person name="Bayram O."/>
            <person name="Benocci T."/>
            <person name="Braus-Stromeyer S.A."/>
            <person name="Caldana C."/>
            <person name="Canovas D."/>
            <person name="Cerqueira G.C."/>
            <person name="Chen F."/>
            <person name="Chen W."/>
            <person name="Choi C."/>
            <person name="Clum A."/>
            <person name="Dos Santos R.A."/>
            <person name="Damasio A.R."/>
            <person name="Diallinas G."/>
            <person name="Emri T."/>
            <person name="Fekete E."/>
            <person name="Flipphi M."/>
            <person name="Freyberg S."/>
            <person name="Gallo A."/>
            <person name="Gournas C."/>
            <person name="Habgood R."/>
            <person name="Hainaut M."/>
            <person name="Harispe M.L."/>
            <person name="Henrissat B."/>
            <person name="Hilden K.S."/>
            <person name="Hope R."/>
            <person name="Hossain A."/>
            <person name="Karabika E."/>
            <person name="Karaffa L."/>
            <person name="Karanyi Z."/>
            <person name="Krasevec N."/>
            <person name="Kuo A."/>
            <person name="Kusch H."/>
            <person name="LaButti K."/>
            <person name="Lagendijk E.L."/>
            <person name="Lapidus A."/>
            <person name="Levasseur A."/>
            <person name="Lindquist E."/>
            <person name="Lipzen A."/>
            <person name="Logrieco A.F."/>
            <person name="MacCabe A."/>
            <person name="Maekelae M.R."/>
            <person name="Malavazi I."/>
            <person name="Melin P."/>
            <person name="Meyer V."/>
            <person name="Mielnichuk N."/>
            <person name="Miskei M."/>
            <person name="Molnar A.P."/>
            <person name="Mule G."/>
            <person name="Ngan C.Y."/>
            <person name="Orejas M."/>
            <person name="Orosz E."/>
            <person name="Ouedraogo J.P."/>
            <person name="Overkamp K.M."/>
            <person name="Park H.-S."/>
            <person name="Perrone G."/>
            <person name="Piumi F."/>
            <person name="Punt P.J."/>
            <person name="Ram A.F."/>
            <person name="Ramon A."/>
            <person name="Rauscher S."/>
            <person name="Record E."/>
            <person name="Riano-Pachon D.M."/>
            <person name="Robert V."/>
            <person name="Roehrig J."/>
            <person name="Ruller R."/>
            <person name="Salamov A."/>
            <person name="Salih N.S."/>
            <person name="Samson R.A."/>
            <person name="Sandor E."/>
            <person name="Sanguinetti M."/>
            <person name="Schuetze T."/>
            <person name="Sepcic K."/>
            <person name="Shelest E."/>
            <person name="Sherlock G."/>
            <person name="Sophianopoulou V."/>
            <person name="Squina F.M."/>
            <person name="Sun H."/>
            <person name="Susca A."/>
            <person name="Todd R.B."/>
            <person name="Tsang A."/>
            <person name="Unkles S.E."/>
            <person name="van de Wiele N."/>
            <person name="van Rossen-Uffink D."/>
            <person name="Oliveira J.V."/>
            <person name="Vesth T.C."/>
            <person name="Visser J."/>
            <person name="Yu J.-H."/>
            <person name="Zhou M."/>
            <person name="Andersen M.R."/>
            <person name="Archer D.B."/>
            <person name="Baker S.E."/>
            <person name="Benoit I."/>
            <person name="Brakhage A.A."/>
            <person name="Braus G.H."/>
            <person name="Fischer R."/>
            <person name="Frisvad J.C."/>
            <person name="Goldman G.H."/>
            <person name="Houbraken J."/>
            <person name="Oakley B."/>
            <person name="Pocsi I."/>
            <person name="Scazzocchio C."/>
            <person name="Seiboth B."/>
            <person name="vanKuyk P.A."/>
            <person name="Wortman J."/>
            <person name="Dyer P.S."/>
            <person name="Grigoriev I.V."/>
        </authorList>
    </citation>
    <scope>NUCLEOTIDE SEQUENCE [LARGE SCALE GENOMIC DNA]</scope>
    <source>
        <strain evidence="3">DTO 134E9</strain>
    </source>
</reference>
<name>A0A1L9R5W9_ASPWE</name>
<evidence type="ECO:0000256" key="1">
    <source>
        <dbReference type="SAM" id="Phobius"/>
    </source>
</evidence>
<sequence>MFRSFDLLFYYYIIIGLLLTQATAQNILDAETQDSAKASYSSISVSTQGIIVMCAIIGIVLVIGLSFTAILIISKRRGWTIVETICYPVRRVFKSRKTTSTTGSTKESKLSDGELSISTLEGVKCQKPKHSTSVRHNQADPEKGLNTVPQITTTIVADGASFDDKRNTRGWGTLFTFGRP</sequence>
<keyword evidence="1" id="KW-0812">Transmembrane</keyword>
<feature type="transmembrane region" description="Helical" evidence="1">
    <location>
        <begin position="7"/>
        <end position="28"/>
    </location>
</feature>
<keyword evidence="3" id="KW-1185">Reference proteome</keyword>
<protein>
    <submittedName>
        <fullName evidence="2">Uncharacterized protein</fullName>
    </submittedName>
</protein>
<dbReference type="OrthoDB" id="5425637at2759"/>
<feature type="transmembrane region" description="Helical" evidence="1">
    <location>
        <begin position="48"/>
        <end position="73"/>
    </location>
</feature>
<dbReference type="EMBL" id="KV878217">
    <property type="protein sequence ID" value="OJJ30277.1"/>
    <property type="molecule type" value="Genomic_DNA"/>
</dbReference>
<evidence type="ECO:0000313" key="3">
    <source>
        <dbReference type="Proteomes" id="UP000184383"/>
    </source>
</evidence>
<dbReference type="RefSeq" id="XP_040683954.1">
    <property type="nucleotide sequence ID" value="XM_040836627.1"/>
</dbReference>
<evidence type="ECO:0000313" key="2">
    <source>
        <dbReference type="EMBL" id="OJJ30277.1"/>
    </source>
</evidence>
<keyword evidence="1" id="KW-1133">Transmembrane helix</keyword>
<dbReference type="AlphaFoldDB" id="A0A1L9R5W9"/>
<dbReference type="VEuPathDB" id="FungiDB:ASPWEDRAFT_45822"/>
<proteinExistence type="predicted"/>
<dbReference type="Proteomes" id="UP000184383">
    <property type="component" value="Unassembled WGS sequence"/>
</dbReference>
<accession>A0A1L9R5W9</accession>
<keyword evidence="1" id="KW-0472">Membrane</keyword>
<dbReference type="GeneID" id="63752475"/>